<evidence type="ECO:0000313" key="2">
    <source>
        <dbReference type="EMBL" id="MBS4183689.1"/>
    </source>
</evidence>
<proteinExistence type="predicted"/>
<dbReference type="AlphaFoldDB" id="A0A942T091"/>
<gene>
    <name evidence="2" type="ORF">KHB02_20060</name>
</gene>
<protein>
    <submittedName>
        <fullName evidence="2">Uncharacterized protein</fullName>
    </submittedName>
</protein>
<evidence type="ECO:0000256" key="1">
    <source>
        <dbReference type="SAM" id="MobiDB-lite"/>
    </source>
</evidence>
<organism evidence="2">
    <name type="scientific">Neobacillus citreus</name>
    <dbReference type="NCBI Taxonomy" id="2833578"/>
    <lineage>
        <taxon>Bacteria</taxon>
        <taxon>Bacillati</taxon>
        <taxon>Bacillota</taxon>
        <taxon>Bacilli</taxon>
        <taxon>Bacillales</taxon>
        <taxon>Bacillaceae</taxon>
        <taxon>Neobacillus</taxon>
    </lineage>
</organism>
<accession>A0A942T091</accession>
<name>A0A942T091_9BACI</name>
<dbReference type="EMBL" id="JAGYPE010000003">
    <property type="protein sequence ID" value="MBS4183689.1"/>
    <property type="molecule type" value="Genomic_DNA"/>
</dbReference>
<feature type="region of interest" description="Disordered" evidence="1">
    <location>
        <begin position="151"/>
        <end position="173"/>
    </location>
</feature>
<reference evidence="2" key="1">
    <citation type="submission" date="2021-05" db="EMBL/GenBank/DDBJ databases">
        <title>Novel Bacillus species.</title>
        <authorList>
            <person name="Liu G."/>
        </authorList>
    </citation>
    <scope>NUCLEOTIDE SEQUENCE</scope>
    <source>
        <strain evidence="2">FJAT-50051</strain>
    </source>
</reference>
<comment type="caution">
    <text evidence="2">The sequence shown here is derived from an EMBL/GenBank/DDBJ whole genome shotgun (WGS) entry which is preliminary data.</text>
</comment>
<sequence length="388" mass="41623">MAVPVPLGTEDRTARLTLRRPDSWRREDTAQADLRVTGGDVVLTVRSRPSDRSIGDEATGLLARLPGSVDGLLLIGCDVWTGAGAPARLVEYVRPSGDTDDEGGAVVGAHLLFVTGRHRVDLTIERPLAQLLSTDDLVFAVLDSVRATEPRPVQPERALEPLPRQDPAADLEGPRLSADALATLRSLAGRRWNPSVLRTPAGRELVEAGLVGRLGTLPETTQTLLTPWTEDVQPTTVEQRLPDGRRTRLQAWSDTVVDGTDDVVVTTVGPERLVALLAGRLGVGPAWTFPFRTGSLRADLVGRRLDGGADTVDLPASVAETDPRLAAFWAAPWTVTHLRRAGRPTPVTIVRAQGHGFARVGRTEAGETAVRTDSPANVYRSVVRAVLG</sequence>